<dbReference type="RefSeq" id="WP_157999932.1">
    <property type="nucleotide sequence ID" value="NZ_JABSOD010000031.1"/>
</dbReference>
<accession>A0A7Y5AU49</accession>
<evidence type="ECO:0000313" key="1">
    <source>
        <dbReference type="EMBL" id="NRQ44493.1"/>
    </source>
</evidence>
<reference evidence="1 2" key="1">
    <citation type="submission" date="2020-06" db="EMBL/GenBank/DDBJ databases">
        <title>Rheinheimera sp. nov., a marine bacterium isolated from coastal.</title>
        <authorList>
            <person name="Yu Q."/>
            <person name="Qi Y."/>
            <person name="Pu J."/>
        </authorList>
    </citation>
    <scope>NUCLEOTIDE SEQUENCE [LARGE SCALE GENOMIC DNA]</scope>
    <source>
        <strain evidence="1 2">YQF-2</strain>
    </source>
</reference>
<dbReference type="Proteomes" id="UP000523161">
    <property type="component" value="Unassembled WGS sequence"/>
</dbReference>
<protein>
    <submittedName>
        <fullName evidence="1">Uncharacterized protein</fullName>
    </submittedName>
</protein>
<sequence length="49" mass="5635">MASKNKVKIPKGMKLIFRPYRKDPKSGQMLFARNHGLKAWPILVPIETV</sequence>
<name>A0A7Y5AU49_9GAMM</name>
<gene>
    <name evidence="1" type="ORF">HRH59_18290</name>
</gene>
<organism evidence="1 2">
    <name type="scientific">Rheinheimera lutimaris</name>
    <dbReference type="NCBI Taxonomy" id="2740584"/>
    <lineage>
        <taxon>Bacteria</taxon>
        <taxon>Pseudomonadati</taxon>
        <taxon>Pseudomonadota</taxon>
        <taxon>Gammaproteobacteria</taxon>
        <taxon>Chromatiales</taxon>
        <taxon>Chromatiaceae</taxon>
        <taxon>Rheinheimera</taxon>
    </lineage>
</organism>
<comment type="caution">
    <text evidence="1">The sequence shown here is derived from an EMBL/GenBank/DDBJ whole genome shotgun (WGS) entry which is preliminary data.</text>
</comment>
<proteinExistence type="predicted"/>
<dbReference type="AlphaFoldDB" id="A0A7Y5AU49"/>
<evidence type="ECO:0000313" key="2">
    <source>
        <dbReference type="Proteomes" id="UP000523161"/>
    </source>
</evidence>
<keyword evidence="2" id="KW-1185">Reference proteome</keyword>
<dbReference type="EMBL" id="JABSOD010000031">
    <property type="protein sequence ID" value="NRQ44493.1"/>
    <property type="molecule type" value="Genomic_DNA"/>
</dbReference>